<feature type="compositionally biased region" description="Polar residues" evidence="5">
    <location>
        <begin position="685"/>
        <end position="706"/>
    </location>
</feature>
<dbReference type="GO" id="GO:0005634">
    <property type="term" value="C:nucleus"/>
    <property type="evidence" value="ECO:0007669"/>
    <property type="project" value="UniProtKB-SubCell"/>
</dbReference>
<feature type="compositionally biased region" description="Polar residues" evidence="5">
    <location>
        <begin position="713"/>
        <end position="755"/>
    </location>
</feature>
<feature type="region of interest" description="Disordered" evidence="5">
    <location>
        <begin position="685"/>
        <end position="755"/>
    </location>
</feature>
<evidence type="ECO:0000259" key="6">
    <source>
        <dbReference type="PROSITE" id="PS50102"/>
    </source>
</evidence>
<dbReference type="Pfam" id="PF07744">
    <property type="entry name" value="SPOC"/>
    <property type="match status" value="1"/>
</dbReference>
<evidence type="ECO:0000256" key="2">
    <source>
        <dbReference type="ARBA" id="ARBA00022884"/>
    </source>
</evidence>
<gene>
    <name evidence="7" type="ORF">RchiOBHm_Chr1g0330861</name>
</gene>
<reference evidence="7 8" key="1">
    <citation type="journal article" date="2018" name="Nat. Genet.">
        <title>The Rosa genome provides new insights in the design of modern roses.</title>
        <authorList>
            <person name="Bendahmane M."/>
        </authorList>
    </citation>
    <scope>NUCLEOTIDE SEQUENCE [LARGE SCALE GENOMIC DNA]</scope>
    <source>
        <strain evidence="8">cv. Old Blush</strain>
    </source>
</reference>
<keyword evidence="2 4" id="KW-0694">RNA-binding</keyword>
<dbReference type="GO" id="GO:0009911">
    <property type="term" value="P:positive regulation of flower development"/>
    <property type="evidence" value="ECO:0007669"/>
    <property type="project" value="EnsemblPlants"/>
</dbReference>
<evidence type="ECO:0000313" key="7">
    <source>
        <dbReference type="EMBL" id="PRQ55997.1"/>
    </source>
</evidence>
<dbReference type="GO" id="GO:0009553">
    <property type="term" value="P:embryo sac development"/>
    <property type="evidence" value="ECO:0007669"/>
    <property type="project" value="EnsemblPlants"/>
</dbReference>
<feature type="domain" description="RRM" evidence="6">
    <location>
        <begin position="223"/>
        <end position="296"/>
    </location>
</feature>
<dbReference type="InterPro" id="IPR000504">
    <property type="entry name" value="RRM_dom"/>
</dbReference>
<keyword evidence="3" id="KW-0539">Nucleus</keyword>
<dbReference type="GO" id="GO:0031048">
    <property type="term" value="P:regulatory ncRNA-mediated heterochromatin formation"/>
    <property type="evidence" value="ECO:0007669"/>
    <property type="project" value="EnsemblPlants"/>
</dbReference>
<dbReference type="SMART" id="SM00360">
    <property type="entry name" value="RRM"/>
    <property type="match status" value="3"/>
</dbReference>
<dbReference type="OMA" id="DINHIPR"/>
<dbReference type="CDD" id="cd21546">
    <property type="entry name" value="SPOC_FPA-like"/>
    <property type="match status" value="1"/>
</dbReference>
<dbReference type="PANTHER" id="PTHR23189">
    <property type="entry name" value="RNA RECOGNITION MOTIF-CONTAINING"/>
    <property type="match status" value="1"/>
</dbReference>
<evidence type="ECO:0000313" key="8">
    <source>
        <dbReference type="Proteomes" id="UP000238479"/>
    </source>
</evidence>
<evidence type="ECO:0000256" key="4">
    <source>
        <dbReference type="PROSITE-ProRule" id="PRU00176"/>
    </source>
</evidence>
<dbReference type="Pfam" id="PF00076">
    <property type="entry name" value="RRM_1"/>
    <property type="match status" value="3"/>
</dbReference>
<name>A0A2P6SBE4_ROSCH</name>
<protein>
    <submittedName>
        <fullName evidence="7">Putative nucleotide-binding alpha-beta plait domain-containing protein</fullName>
    </submittedName>
</protein>
<comment type="subcellular location">
    <subcellularLocation>
        <location evidence="1">Nucleus</location>
    </subcellularLocation>
</comment>
<dbReference type="InterPro" id="IPR012921">
    <property type="entry name" value="SPOC_C"/>
</dbReference>
<dbReference type="EMBL" id="PDCK01000039">
    <property type="protein sequence ID" value="PRQ55997.1"/>
    <property type="molecule type" value="Genomic_DNA"/>
</dbReference>
<dbReference type="InterPro" id="IPR012677">
    <property type="entry name" value="Nucleotide-bd_a/b_plait_sf"/>
</dbReference>
<feature type="domain" description="RRM" evidence="6">
    <location>
        <begin position="22"/>
        <end position="94"/>
    </location>
</feature>
<keyword evidence="8" id="KW-1185">Reference proteome</keyword>
<dbReference type="SUPFAM" id="SSF54928">
    <property type="entry name" value="RNA-binding domain, RBD"/>
    <property type="match status" value="3"/>
</dbReference>
<dbReference type="Proteomes" id="UP000238479">
    <property type="component" value="Chromosome 1"/>
</dbReference>
<dbReference type="PROSITE" id="PS50102">
    <property type="entry name" value="RRM"/>
    <property type="match status" value="3"/>
</dbReference>
<dbReference type="OrthoDB" id="439808at2759"/>
<evidence type="ECO:0000256" key="3">
    <source>
        <dbReference type="ARBA" id="ARBA00023242"/>
    </source>
</evidence>
<dbReference type="Gene3D" id="3.30.70.330">
    <property type="match status" value="3"/>
</dbReference>
<accession>A0A2P6SBE4</accession>
<dbReference type="FunFam" id="3.30.70.330:FF:000415">
    <property type="entry name" value="Flowering time control protein FPA"/>
    <property type="match status" value="1"/>
</dbReference>
<comment type="caution">
    <text evidence="7">The sequence shown here is derived from an EMBL/GenBank/DDBJ whole genome shotgun (WGS) entry which is preliminary data.</text>
</comment>
<organism evidence="7 8">
    <name type="scientific">Rosa chinensis</name>
    <name type="common">China rose</name>
    <dbReference type="NCBI Taxonomy" id="74649"/>
    <lineage>
        <taxon>Eukaryota</taxon>
        <taxon>Viridiplantae</taxon>
        <taxon>Streptophyta</taxon>
        <taxon>Embryophyta</taxon>
        <taxon>Tracheophyta</taxon>
        <taxon>Spermatophyta</taxon>
        <taxon>Magnoliopsida</taxon>
        <taxon>eudicotyledons</taxon>
        <taxon>Gunneridae</taxon>
        <taxon>Pentapetalae</taxon>
        <taxon>rosids</taxon>
        <taxon>fabids</taxon>
        <taxon>Rosales</taxon>
        <taxon>Rosaceae</taxon>
        <taxon>Rosoideae</taxon>
        <taxon>Rosoideae incertae sedis</taxon>
        <taxon>Rosa</taxon>
    </lineage>
</organism>
<dbReference type="GO" id="GO:0000785">
    <property type="term" value="C:chromatin"/>
    <property type="evidence" value="ECO:0007669"/>
    <property type="project" value="EnsemblPlants"/>
</dbReference>
<evidence type="ECO:0000256" key="5">
    <source>
        <dbReference type="SAM" id="MobiDB-lite"/>
    </source>
</evidence>
<feature type="region of interest" description="Disordered" evidence="5">
    <location>
        <begin position="370"/>
        <end position="389"/>
    </location>
</feature>
<feature type="region of interest" description="Disordered" evidence="5">
    <location>
        <begin position="330"/>
        <end position="354"/>
    </location>
</feature>
<dbReference type="GO" id="GO:0010228">
    <property type="term" value="P:vegetative to reproductive phase transition of meristem"/>
    <property type="evidence" value="ECO:0007669"/>
    <property type="project" value="EnsemblPlants"/>
</dbReference>
<evidence type="ECO:0000256" key="1">
    <source>
        <dbReference type="ARBA" id="ARBA00004123"/>
    </source>
</evidence>
<dbReference type="AlphaFoldDB" id="A0A2P6SBE4"/>
<dbReference type="InterPro" id="IPR035979">
    <property type="entry name" value="RBD_domain_sf"/>
</dbReference>
<dbReference type="Gramene" id="PRQ55997">
    <property type="protein sequence ID" value="PRQ55997"/>
    <property type="gene ID" value="RchiOBHm_Chr1g0330861"/>
</dbReference>
<feature type="domain" description="RRM" evidence="6">
    <location>
        <begin position="99"/>
        <end position="173"/>
    </location>
</feature>
<sequence>MAPAAAKPGKQGGGDEGRAASNNLWVGNIERDVTDSDLYDLFSQYGALDGVTSYSTRSYAFVLFKRKEEAAAAKEALQGTPVRGQPIKIEFARPAKPSKKLWVGGISPSVSKEELEEEFLKFGKLEDFKFLRDRNTACLEYCRLEDASEAMRNMNGKRLGGDQMQIHVDFLRSQPSTARREQLPDYRDGQFLGRGIMGPAADSHSGHKRKQPYSQISGQPSSSVLWVGYPPSVQIDEQMLHNAMILFGEIERIKSFPSRHYSFVEFRSVDEARRAKEGLQGRLFNDPRITIMFSTSDLPPAGPYQPGGGKWSTPRPDMHLFNEHSMSNLGPGALPQSPSGNFLGPNDVPMRPLGPLPPGRFDDLLYYQDGSSKKSRLSPPGVRGIVGGPRPPDDDYIWRGIIAKGGTPICRARCVPVGKGIRIEIPEIVNCSARTGLDMLTKHFAEAIAFDIMFFLPDSEDDFASYTEFLHYLGAKNRAGVAKFDDGMTLFLVPPSDFLKTVLKVAGPERLYGVVLKFPQQVPSAASIQQPSHLPIESSQYIDKQQIPPIHAEYTIPSKDEHGFPMEYYNRVSSEDSKLSSKSLFPPTSDSSMVQSVTQDYSSKYSNSAAVSQAGVPLLTPELIGSLATLLPGNAQPSLPESSKLSAWETRSAVRPSFPGWKQDQQISDHTGHALQQLGSQFNPQEQSLPQYQPTYPSGSNTSSYHSGPLVLGTTQMPDSSSVSLPLPQAASSSRPLSNFMVPSQGGQITGSSLPSHPNYLAEALPVSSYMTSSGGNLQSDQTFVPLGANKVNSEYPNQMQQLHSALLGAGQSTSEGEADKNHRYQSTLQFAANLLLQLQQQQQQQQLGGQASKGSGSQQ</sequence>
<proteinExistence type="predicted"/>
<feature type="region of interest" description="Disordered" evidence="5">
    <location>
        <begin position="198"/>
        <end position="219"/>
    </location>
</feature>
<dbReference type="STRING" id="74649.A0A2P6SBE4"/>
<dbReference type="GO" id="GO:0003723">
    <property type="term" value="F:RNA binding"/>
    <property type="evidence" value="ECO:0007669"/>
    <property type="project" value="UniProtKB-UniRule"/>
</dbReference>